<dbReference type="InterPro" id="IPR015421">
    <property type="entry name" value="PyrdxlP-dep_Trfase_major"/>
</dbReference>
<evidence type="ECO:0000313" key="2">
    <source>
        <dbReference type="EMBL" id="TMR29645.1"/>
    </source>
</evidence>
<comment type="caution">
    <text evidence="2">The sequence shown here is derived from an EMBL/GenBank/DDBJ whole genome shotgun (WGS) entry which is preliminary data.</text>
</comment>
<dbReference type="SUPFAM" id="SSF53383">
    <property type="entry name" value="PLP-dependent transferases"/>
    <property type="match status" value="1"/>
</dbReference>
<accession>A0A5S4G9F4</accession>
<evidence type="ECO:0000313" key="3">
    <source>
        <dbReference type="Proteomes" id="UP000306628"/>
    </source>
</evidence>
<organism evidence="2 3">
    <name type="scientific">Nonomuraea zeae</name>
    <dbReference type="NCBI Taxonomy" id="1642303"/>
    <lineage>
        <taxon>Bacteria</taxon>
        <taxon>Bacillati</taxon>
        <taxon>Actinomycetota</taxon>
        <taxon>Actinomycetes</taxon>
        <taxon>Streptosporangiales</taxon>
        <taxon>Streptosporangiaceae</taxon>
        <taxon>Nonomuraea</taxon>
    </lineage>
</organism>
<evidence type="ECO:0000256" key="1">
    <source>
        <dbReference type="SAM" id="MobiDB-lite"/>
    </source>
</evidence>
<name>A0A5S4G9F4_9ACTN</name>
<keyword evidence="3" id="KW-1185">Reference proteome</keyword>
<dbReference type="Proteomes" id="UP000306628">
    <property type="component" value="Unassembled WGS sequence"/>
</dbReference>
<reference evidence="2 3" key="1">
    <citation type="submission" date="2019-05" db="EMBL/GenBank/DDBJ databases">
        <title>Draft genome sequence of Nonomuraea zeae DSM 100528.</title>
        <authorList>
            <person name="Saricaoglu S."/>
            <person name="Isik K."/>
        </authorList>
    </citation>
    <scope>NUCLEOTIDE SEQUENCE [LARGE SCALE GENOMIC DNA]</scope>
    <source>
        <strain evidence="2 3">DSM 100528</strain>
    </source>
</reference>
<proteinExistence type="predicted"/>
<dbReference type="InterPro" id="IPR015424">
    <property type="entry name" value="PyrdxlP-dep_Trfase"/>
</dbReference>
<sequence length="433" mass="45257">MLEISDQQKGGAMTAAEQIQDRSSSDGLPYEPGAFLTGTEAHLRKQAEAWRHIRRRRAEGAGLHNVSGLERGLPQQDSGDLDDEWSGALYGERVRDLGLAHLGGTADLDDVMVTNRLTAALFAAMQVTVRPGATVIGVSPAYSHPAIVRAVRDAGGHFVDTVGAAGFEAALREHPEVSVVTLTRLAVTYDILGEDDLRRVVELAHARGAVVVVDDAGGARVGPAVAGQPRTLELGADLGATGLDKYGVIGPRVGLLGGRADLVARVRARCYELGTECRPVLYPAVANCLESYRPERVRELVGSTREVGAALRARLGDALVEETPFITRIPGEAVAAELSRRAGGGAVTPAPIEATALLAMALLRDHGLLTVHFAGLPPGTAALLIKFLPPETIAVLGGPDAFAAAVDDSLDRAASALTGEDAVRLLLFGPTSG</sequence>
<dbReference type="EMBL" id="VCKX01000115">
    <property type="protein sequence ID" value="TMR29645.1"/>
    <property type="molecule type" value="Genomic_DNA"/>
</dbReference>
<dbReference type="Gene3D" id="3.40.640.10">
    <property type="entry name" value="Type I PLP-dependent aspartate aminotransferase-like (Major domain)"/>
    <property type="match status" value="1"/>
</dbReference>
<evidence type="ECO:0008006" key="4">
    <source>
        <dbReference type="Google" id="ProtNLM"/>
    </source>
</evidence>
<dbReference type="OrthoDB" id="3513200at2"/>
<dbReference type="Gene3D" id="3.90.1150.70">
    <property type="match status" value="1"/>
</dbReference>
<protein>
    <recommendedName>
        <fullName evidence="4">Aminotransferase class I/II-fold pyridoxal phosphate-dependent enzyme</fullName>
    </recommendedName>
</protein>
<feature type="region of interest" description="Disordered" evidence="1">
    <location>
        <begin position="1"/>
        <end position="34"/>
    </location>
</feature>
<gene>
    <name evidence="2" type="ORF">ETD85_31590</name>
</gene>
<dbReference type="AlphaFoldDB" id="A0A5S4G9F4"/>
<dbReference type="RefSeq" id="WP_138693462.1">
    <property type="nucleotide sequence ID" value="NZ_JBHSAZ010000043.1"/>
</dbReference>